<dbReference type="NCBIfam" id="TIGR01182">
    <property type="entry name" value="eda"/>
    <property type="match status" value="1"/>
</dbReference>
<evidence type="ECO:0000256" key="2">
    <source>
        <dbReference type="ARBA" id="ARBA00006906"/>
    </source>
</evidence>
<dbReference type="PANTHER" id="PTHR30246">
    <property type="entry name" value="2-KETO-3-DEOXY-6-PHOSPHOGLUCONATE ALDOLASE"/>
    <property type="match status" value="1"/>
</dbReference>
<evidence type="ECO:0000256" key="1">
    <source>
        <dbReference type="ARBA" id="ARBA00004761"/>
    </source>
</evidence>
<proteinExistence type="inferred from homology"/>
<dbReference type="RefSeq" id="WP_311591673.1">
    <property type="nucleotide sequence ID" value="NZ_JAVRHV010000001.1"/>
</dbReference>
<dbReference type="CDD" id="cd00452">
    <property type="entry name" value="KDPG_aldolase"/>
    <property type="match status" value="1"/>
</dbReference>
<dbReference type="Pfam" id="PF01081">
    <property type="entry name" value="Aldolase"/>
    <property type="match status" value="1"/>
</dbReference>
<sequence length="213" mass="23101">MTAVFNQNLFDQMPVIGILRNASLESIEKILPYYKKAGFTNLEITMNSKNVETIIQKLSSENSDMNIGAGTVCSLDDLKRALNAGATFIVTPILNTEVINYCRTHQIPVFPGAFSPTEIYNATNLGATAVKVFPATQLGVSYIKDILAPLNNAKLLPTGGVSKQNIAAFLNAGAIGVGMGGSLFDKKLIESENFDQLFQHFKEIATIVLKNIK</sequence>
<dbReference type="SUPFAM" id="SSF51569">
    <property type="entry name" value="Aldolase"/>
    <property type="match status" value="1"/>
</dbReference>
<comment type="caution">
    <text evidence="6">The sequence shown here is derived from an EMBL/GenBank/DDBJ whole genome shotgun (WGS) entry which is preliminary data.</text>
</comment>
<protein>
    <submittedName>
        <fullName evidence="6">Bifunctional 4-hydroxy-2-oxoglutarate aldolase/2-dehydro-3-deoxy-phosphogluconate aldolase</fullName>
    </submittedName>
</protein>
<name>A0ABU2Y1H5_9FLAO</name>
<dbReference type="Gene3D" id="3.20.20.70">
    <property type="entry name" value="Aldolase class I"/>
    <property type="match status" value="1"/>
</dbReference>
<keyword evidence="7" id="KW-1185">Reference proteome</keyword>
<dbReference type="Proteomes" id="UP001252186">
    <property type="component" value="Unassembled WGS sequence"/>
</dbReference>
<dbReference type="InterPro" id="IPR000887">
    <property type="entry name" value="Aldlse_KDPG_KHG"/>
</dbReference>
<keyword evidence="4" id="KW-0456">Lyase</keyword>
<evidence type="ECO:0000256" key="5">
    <source>
        <dbReference type="ARBA" id="ARBA00023277"/>
    </source>
</evidence>
<comment type="subunit">
    <text evidence="3">Homotrimer.</text>
</comment>
<evidence type="ECO:0000313" key="7">
    <source>
        <dbReference type="Proteomes" id="UP001252186"/>
    </source>
</evidence>
<comment type="pathway">
    <text evidence="1">Carbohydrate acid metabolism.</text>
</comment>
<evidence type="ECO:0000313" key="6">
    <source>
        <dbReference type="EMBL" id="MDT0551862.1"/>
    </source>
</evidence>
<dbReference type="PANTHER" id="PTHR30246:SF1">
    <property type="entry name" value="2-DEHYDRO-3-DEOXY-6-PHOSPHOGALACTONATE ALDOLASE-RELATED"/>
    <property type="match status" value="1"/>
</dbReference>
<evidence type="ECO:0000256" key="3">
    <source>
        <dbReference type="ARBA" id="ARBA00011233"/>
    </source>
</evidence>
<gene>
    <name evidence="6" type="ORF">RM519_01270</name>
</gene>
<dbReference type="InterPro" id="IPR013785">
    <property type="entry name" value="Aldolase_TIM"/>
</dbReference>
<organism evidence="6 7">
    <name type="scientific">Urechidicola vernalis</name>
    <dbReference type="NCBI Taxonomy" id="3075600"/>
    <lineage>
        <taxon>Bacteria</taxon>
        <taxon>Pseudomonadati</taxon>
        <taxon>Bacteroidota</taxon>
        <taxon>Flavobacteriia</taxon>
        <taxon>Flavobacteriales</taxon>
        <taxon>Flavobacteriaceae</taxon>
        <taxon>Urechidicola</taxon>
    </lineage>
</organism>
<keyword evidence="5" id="KW-0119">Carbohydrate metabolism</keyword>
<dbReference type="EMBL" id="JAVRHV010000001">
    <property type="protein sequence ID" value="MDT0551862.1"/>
    <property type="molecule type" value="Genomic_DNA"/>
</dbReference>
<accession>A0ABU2Y1H5</accession>
<reference evidence="6 7" key="1">
    <citation type="submission" date="2023-09" db="EMBL/GenBank/DDBJ databases">
        <authorList>
            <person name="Rey-Velasco X."/>
        </authorList>
    </citation>
    <scope>NUCLEOTIDE SEQUENCE [LARGE SCALE GENOMIC DNA]</scope>
    <source>
        <strain evidence="6 7">P050</strain>
    </source>
</reference>
<comment type="similarity">
    <text evidence="2">Belongs to the KHG/KDPG aldolase family.</text>
</comment>
<evidence type="ECO:0000256" key="4">
    <source>
        <dbReference type="ARBA" id="ARBA00023239"/>
    </source>
</evidence>